<comment type="function">
    <text evidence="5">Catalyzes the conversion of 3'-phosphate to a 2',3'-cyclic phosphodiester at the end of RNA. The mechanism of action of the enzyme occurs in 3 steps: (A) adenylation of the enzyme by ATP; (B) transfer of adenylate to an RNA-N3'P to produce RNA-N3'PP5'A; (C) and attack of the adjacent 2'-hydroxyl on the 3'-phosphorus in the diester linkage to produce the cyclic end product. The biological role of this enzyme is unknown but it is likely to function in some aspects of cellular RNA processing.</text>
</comment>
<keyword evidence="5" id="KW-0067">ATP-binding</keyword>
<proteinExistence type="inferred from homology"/>
<comment type="subcellular location">
    <subcellularLocation>
        <location evidence="5">Cytoplasm</location>
    </subcellularLocation>
</comment>
<evidence type="ECO:0000256" key="5">
    <source>
        <dbReference type="HAMAP-Rule" id="MF_00200"/>
    </source>
</evidence>
<feature type="active site" description="Tele-AMP-histidine intermediate" evidence="5">
    <location>
        <position position="311"/>
    </location>
</feature>
<organism evidence="9 10">
    <name type="scientific">Brevifollis gellanilyticus</name>
    <dbReference type="NCBI Taxonomy" id="748831"/>
    <lineage>
        <taxon>Bacteria</taxon>
        <taxon>Pseudomonadati</taxon>
        <taxon>Verrucomicrobiota</taxon>
        <taxon>Verrucomicrobiia</taxon>
        <taxon>Verrucomicrobiales</taxon>
        <taxon>Verrucomicrobiaceae</taxon>
    </lineage>
</organism>
<feature type="domain" description="RNA 3'-terminal phosphate cyclase" evidence="7">
    <location>
        <begin position="15"/>
        <end position="329"/>
    </location>
</feature>
<evidence type="ECO:0000256" key="4">
    <source>
        <dbReference type="ARBA" id="ARBA00024481"/>
    </source>
</evidence>
<dbReference type="SUPFAM" id="SSF52913">
    <property type="entry name" value="RNA 3'-terminal phosphate cyclase, RPTC, insert domain"/>
    <property type="match status" value="1"/>
</dbReference>
<comment type="catalytic activity">
    <reaction evidence="4 5">
        <text>a 3'-end 3'-phospho-ribonucleotide-RNA + ATP = a 3'-end 2',3'-cyclophospho-ribonucleotide-RNA + AMP + diphosphate</text>
        <dbReference type="Rhea" id="RHEA:23976"/>
        <dbReference type="Rhea" id="RHEA-COMP:10463"/>
        <dbReference type="Rhea" id="RHEA-COMP:10464"/>
        <dbReference type="ChEBI" id="CHEBI:30616"/>
        <dbReference type="ChEBI" id="CHEBI:33019"/>
        <dbReference type="ChEBI" id="CHEBI:83062"/>
        <dbReference type="ChEBI" id="CHEBI:83064"/>
        <dbReference type="ChEBI" id="CHEBI:456215"/>
        <dbReference type="EC" id="6.5.1.4"/>
    </reaction>
</comment>
<dbReference type="Gene3D" id="3.30.360.20">
    <property type="entry name" value="RNA 3'-terminal phosphate cyclase, insert domain"/>
    <property type="match status" value="1"/>
</dbReference>
<evidence type="ECO:0000256" key="2">
    <source>
        <dbReference type="ARBA" id="ARBA00022598"/>
    </source>
</evidence>
<dbReference type="GO" id="GO:0005524">
    <property type="term" value="F:ATP binding"/>
    <property type="evidence" value="ECO:0007669"/>
    <property type="project" value="UniProtKB-KW"/>
</dbReference>
<dbReference type="EMBL" id="BKAG01000017">
    <property type="protein sequence ID" value="GEP43460.1"/>
    <property type="molecule type" value="Genomic_DNA"/>
</dbReference>
<dbReference type="PANTHER" id="PTHR11096:SF0">
    <property type="entry name" value="RNA 3'-TERMINAL PHOSPHATE CYCLASE"/>
    <property type="match status" value="1"/>
</dbReference>
<keyword evidence="3 5" id="KW-0547">Nucleotide-binding</keyword>
<keyword evidence="2 5" id="KW-0436">Ligase</keyword>
<dbReference type="GO" id="GO:0006396">
    <property type="term" value="P:RNA processing"/>
    <property type="evidence" value="ECO:0007669"/>
    <property type="project" value="UniProtKB-UniRule"/>
</dbReference>
<feature type="domain" description="RNA 3'-terminal phosphate cyclase insert" evidence="8">
    <location>
        <begin position="184"/>
        <end position="277"/>
    </location>
</feature>
<dbReference type="PANTHER" id="PTHR11096">
    <property type="entry name" value="RNA 3' TERMINAL PHOSPHATE CYCLASE"/>
    <property type="match status" value="1"/>
</dbReference>
<dbReference type="Pfam" id="PF01137">
    <property type="entry name" value="RTC"/>
    <property type="match status" value="1"/>
</dbReference>
<dbReference type="NCBIfam" id="NF003246">
    <property type="entry name" value="PRK04204.1-2"/>
    <property type="match status" value="1"/>
</dbReference>
<comment type="caution">
    <text evidence="9">The sequence shown here is derived from an EMBL/GenBank/DDBJ whole genome shotgun (WGS) entry which is preliminary data.</text>
</comment>
<dbReference type="Proteomes" id="UP000321577">
    <property type="component" value="Unassembled WGS sequence"/>
</dbReference>
<dbReference type="InterPro" id="IPR036553">
    <property type="entry name" value="RPTC_insert"/>
</dbReference>
<dbReference type="EC" id="6.5.1.4" evidence="5 6"/>
<dbReference type="GO" id="GO:0003963">
    <property type="term" value="F:RNA-3'-phosphate cyclase activity"/>
    <property type="evidence" value="ECO:0007669"/>
    <property type="project" value="UniProtKB-UniRule"/>
</dbReference>
<dbReference type="InterPro" id="IPR023797">
    <property type="entry name" value="RNA3'_phos_cyclase_dom"/>
</dbReference>
<sequence>MKTLNPILQIAGDAGGGQLLRSSLSLALVTGQTFRMTNIRGKRPKPGLMRQHLTCVKAAAEVGDAAVDGAELGSTELVFRPGKIKGGDYNFAIGSGGSTTLVLQTLLPALLHAEAASTLRIEGGTHNPMAPPFEFIDQCFLPVIQSMGVKTSVTLERHGFMQAGGGVLKADIQPIQKWKKLKLTERGEPVETFGRVLHAHLHRDIAQREITTAASVLEWQEDKIELRYANESAGPGNALLLGARFANVCEISTGIAQMGKSAESVATGAAKGLHRYLSSSAPVGVHLADQLLLPMALAQGGVFHTHAISDHTETNMTLIQQFLPVKFTVTEVERGVKAVTCRDVDGR</sequence>
<evidence type="ECO:0000256" key="3">
    <source>
        <dbReference type="ARBA" id="ARBA00022741"/>
    </source>
</evidence>
<dbReference type="InterPro" id="IPR000228">
    <property type="entry name" value="RNA3'_term_phos_cyc"/>
</dbReference>
<comment type="similarity">
    <text evidence="1 5">Belongs to the RNA 3'-terminal cyclase family. Type 1 subfamily.</text>
</comment>
<dbReference type="InterPro" id="IPR017770">
    <property type="entry name" value="RNA3'_term_phos_cyc_type_1"/>
</dbReference>
<evidence type="ECO:0000313" key="9">
    <source>
        <dbReference type="EMBL" id="GEP43460.1"/>
    </source>
</evidence>
<dbReference type="HAMAP" id="MF_00200">
    <property type="entry name" value="RTC"/>
    <property type="match status" value="1"/>
</dbReference>
<dbReference type="AlphaFoldDB" id="A0A512M9Q0"/>
<evidence type="ECO:0000256" key="1">
    <source>
        <dbReference type="ARBA" id="ARBA00009206"/>
    </source>
</evidence>
<evidence type="ECO:0000259" key="7">
    <source>
        <dbReference type="Pfam" id="PF01137"/>
    </source>
</evidence>
<dbReference type="NCBIfam" id="TIGR03399">
    <property type="entry name" value="RNA_3prim_cycl"/>
    <property type="match status" value="1"/>
</dbReference>
<dbReference type="GO" id="GO:0005737">
    <property type="term" value="C:cytoplasm"/>
    <property type="evidence" value="ECO:0007669"/>
    <property type="project" value="UniProtKB-SubCell"/>
</dbReference>
<feature type="binding site" evidence="5">
    <location>
        <position position="104"/>
    </location>
    <ligand>
        <name>ATP</name>
        <dbReference type="ChEBI" id="CHEBI:30616"/>
    </ligand>
</feature>
<keyword evidence="5" id="KW-0963">Cytoplasm</keyword>
<dbReference type="Pfam" id="PF05189">
    <property type="entry name" value="RTC_insert"/>
    <property type="match status" value="1"/>
</dbReference>
<name>A0A512M9Q0_9BACT</name>
<evidence type="ECO:0000313" key="10">
    <source>
        <dbReference type="Proteomes" id="UP000321577"/>
    </source>
</evidence>
<evidence type="ECO:0000259" key="8">
    <source>
        <dbReference type="Pfam" id="PF05189"/>
    </source>
</evidence>
<dbReference type="RefSeq" id="WP_218032984.1">
    <property type="nucleotide sequence ID" value="NZ_BKAG01000017.1"/>
</dbReference>
<feature type="binding site" evidence="5">
    <location>
        <begin position="286"/>
        <end position="290"/>
    </location>
    <ligand>
        <name>ATP</name>
        <dbReference type="ChEBI" id="CHEBI:30616"/>
    </ligand>
</feature>
<dbReference type="InterPro" id="IPR013791">
    <property type="entry name" value="RNA3'-term_phos_cycl_insert"/>
</dbReference>
<dbReference type="SUPFAM" id="SSF55205">
    <property type="entry name" value="EPT/RTPC-like"/>
    <property type="match status" value="2"/>
</dbReference>
<dbReference type="InterPro" id="IPR013792">
    <property type="entry name" value="RNA3'P_cycl/enolpyr_Trfase_a/b"/>
</dbReference>
<reference evidence="9 10" key="1">
    <citation type="submission" date="2019-07" db="EMBL/GenBank/DDBJ databases">
        <title>Whole genome shotgun sequence of Brevifollis gellanilyticus NBRC 108608.</title>
        <authorList>
            <person name="Hosoyama A."/>
            <person name="Uohara A."/>
            <person name="Ohji S."/>
            <person name="Ichikawa N."/>
        </authorList>
    </citation>
    <scope>NUCLEOTIDE SEQUENCE [LARGE SCALE GENOMIC DNA]</scope>
    <source>
        <strain evidence="9 10">NBRC 108608</strain>
    </source>
</reference>
<gene>
    <name evidence="5 9" type="primary">rtcA</name>
    <name evidence="9" type="ORF">BGE01nite_27510</name>
</gene>
<dbReference type="Gene3D" id="3.65.10.20">
    <property type="entry name" value="RNA 3'-terminal phosphate cyclase domain"/>
    <property type="match status" value="1"/>
</dbReference>
<keyword evidence="10" id="KW-1185">Reference proteome</keyword>
<dbReference type="PIRSF" id="PIRSF005378">
    <property type="entry name" value="RNA3'_term_phos_cycl_euk"/>
    <property type="match status" value="1"/>
</dbReference>
<accession>A0A512M9Q0</accession>
<protein>
    <recommendedName>
        <fullName evidence="5 6">RNA 3'-terminal phosphate cyclase</fullName>
        <shortName evidence="5">RNA cyclase</shortName>
        <shortName evidence="5">RNA-3'-phosphate cyclase</shortName>
        <ecNumber evidence="5 6">6.5.1.4</ecNumber>
    </recommendedName>
</protein>
<dbReference type="InterPro" id="IPR037136">
    <property type="entry name" value="RNA3'_phos_cyclase_dom_sf"/>
</dbReference>
<evidence type="ECO:0000256" key="6">
    <source>
        <dbReference type="NCBIfam" id="TIGR03399"/>
    </source>
</evidence>